<evidence type="ECO:0000256" key="3">
    <source>
        <dbReference type="ARBA" id="ARBA00022801"/>
    </source>
</evidence>
<dbReference type="GO" id="GO:0004252">
    <property type="term" value="F:serine-type endopeptidase activity"/>
    <property type="evidence" value="ECO:0007669"/>
    <property type="project" value="InterPro"/>
</dbReference>
<evidence type="ECO:0000256" key="7">
    <source>
        <dbReference type="SAM" id="SignalP"/>
    </source>
</evidence>
<evidence type="ECO:0000313" key="10">
    <source>
        <dbReference type="Proteomes" id="UP001046870"/>
    </source>
</evidence>
<dbReference type="SUPFAM" id="SSF50494">
    <property type="entry name" value="Trypsin-like serine proteases"/>
    <property type="match status" value="1"/>
</dbReference>
<dbReference type="AlphaFoldDB" id="A0A9D3Q7Z5"/>
<name>A0A9D3Q7Z5_MEGAT</name>
<feature type="chain" id="PRO_5038767227" description="Peptidase S1 domain-containing protein" evidence="7">
    <location>
        <begin position="24"/>
        <end position="277"/>
    </location>
</feature>
<reference evidence="9" key="1">
    <citation type="submission" date="2021-01" db="EMBL/GenBank/DDBJ databases">
        <authorList>
            <person name="Zahm M."/>
            <person name="Roques C."/>
            <person name="Cabau C."/>
            <person name="Klopp C."/>
            <person name="Donnadieu C."/>
            <person name="Jouanno E."/>
            <person name="Lampietro C."/>
            <person name="Louis A."/>
            <person name="Herpin A."/>
            <person name="Echchiki A."/>
            <person name="Berthelot C."/>
            <person name="Parey E."/>
            <person name="Roest-Crollius H."/>
            <person name="Braasch I."/>
            <person name="Postlethwait J."/>
            <person name="Bobe J."/>
            <person name="Montfort J."/>
            <person name="Bouchez O."/>
            <person name="Begum T."/>
            <person name="Mejri S."/>
            <person name="Adams A."/>
            <person name="Chen W.-J."/>
            <person name="Guiguen Y."/>
        </authorList>
    </citation>
    <scope>NUCLEOTIDE SEQUENCE</scope>
    <source>
        <strain evidence="9">YG-15Mar2019-1</strain>
        <tissue evidence="9">Brain</tissue>
    </source>
</reference>
<dbReference type="PROSITE" id="PS00135">
    <property type="entry name" value="TRYPSIN_SER"/>
    <property type="match status" value="1"/>
</dbReference>
<dbReference type="InterPro" id="IPR033116">
    <property type="entry name" value="TRYPSIN_SER"/>
</dbReference>
<organism evidence="9 10">
    <name type="scientific">Megalops atlanticus</name>
    <name type="common">Tarpon</name>
    <name type="synonym">Clupea gigantea</name>
    <dbReference type="NCBI Taxonomy" id="7932"/>
    <lineage>
        <taxon>Eukaryota</taxon>
        <taxon>Metazoa</taxon>
        <taxon>Chordata</taxon>
        <taxon>Craniata</taxon>
        <taxon>Vertebrata</taxon>
        <taxon>Euteleostomi</taxon>
        <taxon>Actinopterygii</taxon>
        <taxon>Neopterygii</taxon>
        <taxon>Teleostei</taxon>
        <taxon>Elopiformes</taxon>
        <taxon>Megalopidae</taxon>
        <taxon>Megalops</taxon>
    </lineage>
</organism>
<dbReference type="PANTHER" id="PTHR24271">
    <property type="entry name" value="KALLIKREIN-RELATED"/>
    <property type="match status" value="1"/>
</dbReference>
<keyword evidence="2 7" id="KW-0732">Signal</keyword>
<dbReference type="GO" id="GO:0006508">
    <property type="term" value="P:proteolysis"/>
    <property type="evidence" value="ECO:0007669"/>
    <property type="project" value="UniProtKB-KW"/>
</dbReference>
<evidence type="ECO:0000256" key="2">
    <source>
        <dbReference type="ARBA" id="ARBA00022729"/>
    </source>
</evidence>
<evidence type="ECO:0000256" key="1">
    <source>
        <dbReference type="ARBA" id="ARBA00022670"/>
    </source>
</evidence>
<dbReference type="SMART" id="SM00020">
    <property type="entry name" value="Tryp_SPc"/>
    <property type="match status" value="1"/>
</dbReference>
<dbReference type="PRINTS" id="PR00722">
    <property type="entry name" value="CHYMOTRYPSIN"/>
</dbReference>
<evidence type="ECO:0000259" key="8">
    <source>
        <dbReference type="PROSITE" id="PS50240"/>
    </source>
</evidence>
<dbReference type="InterPro" id="IPR018114">
    <property type="entry name" value="TRYPSIN_HIS"/>
</dbReference>
<feature type="signal peptide" evidence="7">
    <location>
        <begin position="1"/>
        <end position="23"/>
    </location>
</feature>
<gene>
    <name evidence="9" type="ORF">MATL_G00085550</name>
</gene>
<comment type="caution">
    <text evidence="9">The sequence shown here is derived from an EMBL/GenBank/DDBJ whole genome shotgun (WGS) entry which is preliminary data.</text>
</comment>
<protein>
    <recommendedName>
        <fullName evidence="8">Peptidase S1 domain-containing protein</fullName>
    </recommendedName>
</protein>
<dbReference type="PANTHER" id="PTHR24271:SF96">
    <property type="entry name" value="GRANZYME A-RELATED"/>
    <property type="match status" value="1"/>
</dbReference>
<dbReference type="FunFam" id="2.40.10.10:FF:000120">
    <property type="entry name" value="Putative serine protease"/>
    <property type="match status" value="1"/>
</dbReference>
<dbReference type="InterPro" id="IPR001254">
    <property type="entry name" value="Trypsin_dom"/>
</dbReference>
<sequence length="277" mass="30357">MHLLAQTVLTFLCMSSTWKPTACSGMGIIGGKEIKPHSCPWMVSIQYENRHLCGGTLIKDQWVLTAAHCKSHFKKPASVTVLLGAHSLTKEKDTVRMRIEKTFEPRTFNLKTKADDIMLIKLEKRVKTKGKKIKVKDLPKDGKDVPAGTSCQVIGWGVTRKEANNPSDTLQGVEVKIEDRDLCRCLYNKNPTITEDMLCAGNKKTKADACQGDSGGPLVCKKALVGVVSGGSGCGDPKKPGVYTRLSKTHLSWIKNIIKNQYNITTSEGDVSPNAFP</sequence>
<dbReference type="CDD" id="cd00190">
    <property type="entry name" value="Tryp_SPc"/>
    <property type="match status" value="1"/>
</dbReference>
<evidence type="ECO:0000256" key="4">
    <source>
        <dbReference type="ARBA" id="ARBA00022825"/>
    </source>
</evidence>
<dbReference type="PROSITE" id="PS00134">
    <property type="entry name" value="TRYPSIN_HIS"/>
    <property type="match status" value="1"/>
</dbReference>
<keyword evidence="5" id="KW-1015">Disulfide bond</keyword>
<proteinExistence type="predicted"/>
<evidence type="ECO:0000256" key="5">
    <source>
        <dbReference type="ARBA" id="ARBA00023157"/>
    </source>
</evidence>
<keyword evidence="10" id="KW-1185">Reference proteome</keyword>
<dbReference type="Proteomes" id="UP001046870">
    <property type="component" value="Chromosome 6"/>
</dbReference>
<evidence type="ECO:0000313" key="9">
    <source>
        <dbReference type="EMBL" id="KAG7476685.1"/>
    </source>
</evidence>
<keyword evidence="3 6" id="KW-0378">Hydrolase</keyword>
<keyword evidence="1 6" id="KW-0645">Protease</keyword>
<dbReference type="InterPro" id="IPR001314">
    <property type="entry name" value="Peptidase_S1A"/>
</dbReference>
<dbReference type="InterPro" id="IPR043504">
    <property type="entry name" value="Peptidase_S1_PA_chymotrypsin"/>
</dbReference>
<accession>A0A9D3Q7Z5</accession>
<dbReference type="InterPro" id="IPR009003">
    <property type="entry name" value="Peptidase_S1_PA"/>
</dbReference>
<dbReference type="Gene3D" id="2.40.10.10">
    <property type="entry name" value="Trypsin-like serine proteases"/>
    <property type="match status" value="2"/>
</dbReference>
<dbReference type="Pfam" id="PF00089">
    <property type="entry name" value="Trypsin"/>
    <property type="match status" value="1"/>
</dbReference>
<dbReference type="EMBL" id="JAFDVH010000006">
    <property type="protein sequence ID" value="KAG7476685.1"/>
    <property type="molecule type" value="Genomic_DNA"/>
</dbReference>
<keyword evidence="4 6" id="KW-0720">Serine protease</keyword>
<dbReference type="OrthoDB" id="6755574at2759"/>
<feature type="domain" description="Peptidase S1" evidence="8">
    <location>
        <begin position="28"/>
        <end position="259"/>
    </location>
</feature>
<evidence type="ECO:0000256" key="6">
    <source>
        <dbReference type="RuleBase" id="RU363034"/>
    </source>
</evidence>
<dbReference type="PROSITE" id="PS50240">
    <property type="entry name" value="TRYPSIN_DOM"/>
    <property type="match status" value="1"/>
</dbReference>